<dbReference type="Proteomes" id="UP000011841">
    <property type="component" value="Chromosome"/>
</dbReference>
<reference evidence="2 3" key="1">
    <citation type="journal article" date="2013" name="Appl. Environ. Microbiol.">
        <title>Genome analysis suggests that the soil oligotrophic bacterium Agromonas oligotrophica (Bradyrhizobium oligotrophicum) is a nitrogen-fixing symbiont of Aeschynomene indica.</title>
        <authorList>
            <person name="Okubo T."/>
            <person name="Fukushima S."/>
            <person name="Itakura M."/>
            <person name="Oshima K."/>
            <person name="Longtonglang A."/>
            <person name="Teaumroong N."/>
            <person name="Mitsui H."/>
            <person name="Hattori M."/>
            <person name="Hattori R."/>
            <person name="Hattori T."/>
            <person name="Minamisawa K."/>
        </authorList>
    </citation>
    <scope>NUCLEOTIDE SEQUENCE [LARGE SCALE GENOMIC DNA]</scope>
    <source>
        <strain evidence="2 3">S58</strain>
    </source>
</reference>
<accession>M4ZE49</accession>
<dbReference type="PATRIC" id="fig|1245469.3.peg.6196"/>
<sequence>MTSEAVRRRRGFDPAALAAVGPALAKFVDRGELAGIVSLISRGGEVVHAETIGWRDVEANSPMRADTLFRIASMTKPITSVAAMMLVEEGRIALADPISRWVPELGHLRVLRDAAGPLDDTVPARRAITIEDLLTHRSGIAYAFFSEGPLKIAYERALGDPAMNRSTPDEWLAALGTLPLAYQPGDRFHYGHSTDVLGFLIGRVEGKPFRQVLQERIFTPLGMIDTDFWLPHAKRDRLASLYGYDETAGRLARVEPVMYDEPPAYTPGGGGLISSAPDYHRFALMLLGGGELGGVRLLRPATVELMRTNRLTDAQRLIPFAGMPLWQTCGFGLGLATAEDAVGNPYACGAPGSITWPGIFGTWWQADPINDLIMIYLVQHQVPVSAGAGATIATGRGAAGRRALPVFQRGTYAALSHMAEQAT</sequence>
<dbReference type="OrthoDB" id="9808046at2"/>
<dbReference type="KEGG" id="aol:S58_60630"/>
<dbReference type="HOGENOM" id="CLU_020027_11_2_5"/>
<gene>
    <name evidence="2" type="ORF">S58_60630</name>
</gene>
<evidence type="ECO:0000313" key="2">
    <source>
        <dbReference type="EMBL" id="BAM92039.1"/>
    </source>
</evidence>
<protein>
    <recommendedName>
        <fullName evidence="1">Beta-lactamase-related domain-containing protein</fullName>
    </recommendedName>
</protein>
<dbReference type="Pfam" id="PF00144">
    <property type="entry name" value="Beta-lactamase"/>
    <property type="match status" value="1"/>
</dbReference>
<keyword evidence="3" id="KW-1185">Reference proteome</keyword>
<dbReference type="InterPro" id="IPR050789">
    <property type="entry name" value="Diverse_Enzym_Activities"/>
</dbReference>
<dbReference type="AlphaFoldDB" id="M4ZE49"/>
<dbReference type="eggNOG" id="COG1680">
    <property type="taxonomic scope" value="Bacteria"/>
</dbReference>
<dbReference type="InterPro" id="IPR001466">
    <property type="entry name" value="Beta-lactam-related"/>
</dbReference>
<name>M4ZE49_9BRAD</name>
<dbReference type="RefSeq" id="WP_015669124.1">
    <property type="nucleotide sequence ID" value="NC_020453.1"/>
</dbReference>
<dbReference type="InterPro" id="IPR012338">
    <property type="entry name" value="Beta-lactam/transpept-like"/>
</dbReference>
<dbReference type="Gene3D" id="3.40.710.10">
    <property type="entry name" value="DD-peptidase/beta-lactamase superfamily"/>
    <property type="match status" value="1"/>
</dbReference>
<evidence type="ECO:0000313" key="3">
    <source>
        <dbReference type="Proteomes" id="UP000011841"/>
    </source>
</evidence>
<dbReference type="EMBL" id="AP012603">
    <property type="protein sequence ID" value="BAM92039.1"/>
    <property type="molecule type" value="Genomic_DNA"/>
</dbReference>
<proteinExistence type="predicted"/>
<dbReference type="STRING" id="1245469.S58_60630"/>
<dbReference type="PANTHER" id="PTHR43283">
    <property type="entry name" value="BETA-LACTAMASE-RELATED"/>
    <property type="match status" value="1"/>
</dbReference>
<dbReference type="SUPFAM" id="SSF56601">
    <property type="entry name" value="beta-lactamase/transpeptidase-like"/>
    <property type="match status" value="1"/>
</dbReference>
<feature type="domain" description="Beta-lactamase-related" evidence="1">
    <location>
        <begin position="25"/>
        <end position="387"/>
    </location>
</feature>
<dbReference type="GeneID" id="301819771"/>
<organism evidence="2 3">
    <name type="scientific">Bradyrhizobium oligotrophicum S58</name>
    <dbReference type="NCBI Taxonomy" id="1245469"/>
    <lineage>
        <taxon>Bacteria</taxon>
        <taxon>Pseudomonadati</taxon>
        <taxon>Pseudomonadota</taxon>
        <taxon>Alphaproteobacteria</taxon>
        <taxon>Hyphomicrobiales</taxon>
        <taxon>Nitrobacteraceae</taxon>
        <taxon>Bradyrhizobium</taxon>
    </lineage>
</organism>
<evidence type="ECO:0000259" key="1">
    <source>
        <dbReference type="Pfam" id="PF00144"/>
    </source>
</evidence>
<dbReference type="PANTHER" id="PTHR43283:SF3">
    <property type="entry name" value="BETA-LACTAMASE FAMILY PROTEIN (AFU_ORTHOLOGUE AFUA_5G07500)"/>
    <property type="match status" value="1"/>
</dbReference>